<dbReference type="Proteomes" id="UP000287470">
    <property type="component" value="Unassembled WGS sequence"/>
</dbReference>
<feature type="transmembrane region" description="Helical" evidence="1">
    <location>
        <begin position="155"/>
        <end position="176"/>
    </location>
</feature>
<feature type="transmembrane region" description="Helical" evidence="1">
    <location>
        <begin position="183"/>
        <end position="201"/>
    </location>
</feature>
<feature type="transmembrane region" description="Helical" evidence="1">
    <location>
        <begin position="112"/>
        <end position="135"/>
    </location>
</feature>
<organism evidence="2 3">
    <name type="scientific">Bifidobacterium samirii</name>
    <dbReference type="NCBI Taxonomy" id="2306974"/>
    <lineage>
        <taxon>Bacteria</taxon>
        <taxon>Bacillati</taxon>
        <taxon>Actinomycetota</taxon>
        <taxon>Actinomycetes</taxon>
        <taxon>Bifidobacteriales</taxon>
        <taxon>Bifidobacteriaceae</taxon>
        <taxon>Bifidobacterium</taxon>
    </lineage>
</organism>
<keyword evidence="3" id="KW-1185">Reference proteome</keyword>
<dbReference type="RefSeq" id="WP_125967655.1">
    <property type="nucleotide sequence ID" value="NZ_QXGK01000002.1"/>
</dbReference>
<feature type="transmembrane region" description="Helical" evidence="1">
    <location>
        <begin position="12"/>
        <end position="39"/>
    </location>
</feature>
<comment type="caution">
    <text evidence="2">The sequence shown here is derived from an EMBL/GenBank/DDBJ whole genome shotgun (WGS) entry which is preliminary data.</text>
</comment>
<name>A0A430FWM0_9BIFI</name>
<evidence type="ECO:0000313" key="3">
    <source>
        <dbReference type="Proteomes" id="UP000287470"/>
    </source>
</evidence>
<dbReference type="AlphaFoldDB" id="A0A430FWM0"/>
<evidence type="ECO:0000313" key="2">
    <source>
        <dbReference type="EMBL" id="RSX58515.1"/>
    </source>
</evidence>
<dbReference type="OrthoDB" id="3236392at2"/>
<proteinExistence type="predicted"/>
<feature type="transmembrane region" description="Helical" evidence="1">
    <location>
        <begin position="83"/>
        <end position="100"/>
    </location>
</feature>
<reference evidence="2 3" key="1">
    <citation type="submission" date="2018-09" db="EMBL/GenBank/DDBJ databases">
        <title>Characterization of the phylogenetic diversity of five novel species belonging to the genus Bifidobacterium.</title>
        <authorList>
            <person name="Lugli G.A."/>
            <person name="Duranti S."/>
            <person name="Milani C."/>
        </authorList>
    </citation>
    <scope>NUCLEOTIDE SEQUENCE [LARGE SCALE GENOMIC DNA]</scope>
    <source>
        <strain evidence="2 3">2033B</strain>
    </source>
</reference>
<keyword evidence="1" id="KW-0812">Transmembrane</keyword>
<accession>A0A430FWM0</accession>
<gene>
    <name evidence="2" type="ORF">D2E24_0394</name>
</gene>
<evidence type="ECO:0000256" key="1">
    <source>
        <dbReference type="SAM" id="Phobius"/>
    </source>
</evidence>
<dbReference type="InterPro" id="IPR006938">
    <property type="entry name" value="DUF624"/>
</dbReference>
<protein>
    <submittedName>
        <fullName evidence="2">Drug resistance transporter, EmrB/QacA subfamily</fullName>
    </submittedName>
</protein>
<keyword evidence="1" id="KW-1133">Transmembrane helix</keyword>
<dbReference type="EMBL" id="QXGK01000002">
    <property type="protein sequence ID" value="RSX58515.1"/>
    <property type="molecule type" value="Genomic_DNA"/>
</dbReference>
<keyword evidence="1" id="KW-0472">Membrane</keyword>
<sequence length="217" mass="24516">MQRFAVGYEYVCRIILMLMVCQVAFVVHTVMGLVVAGFFPSVAALNTVFRTWAIDIDDRSWTMARSWTTFHRAWKAELKSANLFGWLQAAIWALLAWDYYLANWNDMGRLGYAVSGLLLLINVLYGLFAFMSWVVRTNFDEGPVWVARTSVQMVVARPLCSLMVLVLFLITVWAYVTWPGLAVALGLTVPAFATVMAVYSFGRLPGMDVHVIEPLEK</sequence>
<dbReference type="Pfam" id="PF04854">
    <property type="entry name" value="DUF624"/>
    <property type="match status" value="1"/>
</dbReference>